<evidence type="ECO:0000256" key="1">
    <source>
        <dbReference type="ARBA" id="ARBA00006596"/>
    </source>
</evidence>
<dbReference type="InterPro" id="IPR050340">
    <property type="entry name" value="Cytosolic_Fe-S_CAF"/>
</dbReference>
<dbReference type="Gene3D" id="3.40.50.1780">
    <property type="match status" value="1"/>
</dbReference>
<evidence type="ECO:0000313" key="4">
    <source>
        <dbReference type="Proteomes" id="UP001344447"/>
    </source>
</evidence>
<accession>A0AAN7Z0T9</accession>
<dbReference type="InterPro" id="IPR003149">
    <property type="entry name" value="Fe_hydrogenase_ssu"/>
</dbReference>
<dbReference type="InterPro" id="IPR004108">
    <property type="entry name" value="Fe_hydrogenase_lsu_C"/>
</dbReference>
<dbReference type="EMBL" id="JAVFKY010000003">
    <property type="protein sequence ID" value="KAK5579950.1"/>
    <property type="molecule type" value="Genomic_DNA"/>
</dbReference>
<name>A0AAN7Z0T9_9MYCE</name>
<dbReference type="InterPro" id="IPR009016">
    <property type="entry name" value="Fe_hydrogenase"/>
</dbReference>
<dbReference type="PANTHER" id="PTHR11615">
    <property type="entry name" value="NITRATE, FORMATE, IRON DEHYDROGENASE"/>
    <property type="match status" value="1"/>
</dbReference>
<proteinExistence type="inferred from homology"/>
<dbReference type="Pfam" id="PF02906">
    <property type="entry name" value="Fe_hyd_lg_C"/>
    <property type="match status" value="1"/>
</dbReference>
<dbReference type="SMART" id="SM00902">
    <property type="entry name" value="Fe_hyd_SSU"/>
    <property type="match status" value="1"/>
</dbReference>
<comment type="caution">
    <text evidence="3">The sequence shown here is derived from an EMBL/GenBank/DDBJ whole genome shotgun (WGS) entry which is preliminary data.</text>
</comment>
<evidence type="ECO:0000313" key="3">
    <source>
        <dbReference type="EMBL" id="KAK5579950.1"/>
    </source>
</evidence>
<comment type="similarity">
    <text evidence="1">Belongs to the NARF family.</text>
</comment>
<reference evidence="3 4" key="1">
    <citation type="submission" date="2023-11" db="EMBL/GenBank/DDBJ databases">
        <title>Dfirmibasis_genome.</title>
        <authorList>
            <person name="Edelbroek B."/>
            <person name="Kjellin J."/>
            <person name="Jerlstrom-Hultqvist J."/>
            <person name="Soderbom F."/>
        </authorList>
    </citation>
    <scope>NUCLEOTIDE SEQUENCE [LARGE SCALE GENOMIC DNA]</scope>
    <source>
        <strain evidence="3 4">TNS-C-14</strain>
    </source>
</reference>
<evidence type="ECO:0000259" key="2">
    <source>
        <dbReference type="SMART" id="SM00902"/>
    </source>
</evidence>
<dbReference type="Gene3D" id="3.40.950.10">
    <property type="entry name" value="Fe-only Hydrogenase (Larger Subunit), Chain L, domain 3"/>
    <property type="match status" value="1"/>
</dbReference>
<gene>
    <name evidence="3" type="ORF">RB653_009639</name>
</gene>
<dbReference type="AlphaFoldDB" id="A0AAN7Z0T9"/>
<keyword evidence="4" id="KW-1185">Reference proteome</keyword>
<organism evidence="3 4">
    <name type="scientific">Dictyostelium firmibasis</name>
    <dbReference type="NCBI Taxonomy" id="79012"/>
    <lineage>
        <taxon>Eukaryota</taxon>
        <taxon>Amoebozoa</taxon>
        <taxon>Evosea</taxon>
        <taxon>Eumycetozoa</taxon>
        <taxon>Dictyostelia</taxon>
        <taxon>Dictyosteliales</taxon>
        <taxon>Dictyosteliaceae</taxon>
        <taxon>Dictyostelium</taxon>
    </lineage>
</organism>
<dbReference type="Proteomes" id="UP001344447">
    <property type="component" value="Unassembled WGS sequence"/>
</dbReference>
<dbReference type="SUPFAM" id="SSF53920">
    <property type="entry name" value="Fe-only hydrogenase"/>
    <property type="match status" value="1"/>
</dbReference>
<feature type="domain" description="Iron hydrogenase small subunit" evidence="2">
    <location>
        <begin position="437"/>
        <end position="494"/>
    </location>
</feature>
<protein>
    <recommendedName>
        <fullName evidence="2">Iron hydrogenase small subunit domain-containing protein</fullName>
    </recommendedName>
</protein>
<dbReference type="Pfam" id="PF02256">
    <property type="entry name" value="Fe_hyd_SSU"/>
    <property type="match status" value="1"/>
</dbReference>
<sequence>MSKGEDKFSSVLKLTEFDYIIPSQVCIKPVEIEKSNDSGNSKIQIESDGRYVEISEDGTKKSLEKATITLNDCLACSGCITSAESVLITAQSISEFLLNVNNNNNSSINKDEKKTIVITLSPQSRASLASHFKISTLSVVKKLKTFFKKLNIDYLFDSSFSRDFSLLESAAEFVARYRKTYIDSKNNNNSDGKPQPYPLPMLSSACPGWICYAEKTHGEFILPYISTTKSPQQIMGTLIKYYFSEKMIDSKPSNIYHVTIMPCYDKKLEASRNDFYNDIFKTKDVDCVLSTTEILDLLKEKEIDFLSLEEDSSIENQFFQLSNSNEFYSIKGSSGGYLEFVYKYAAKELFNVDIVEPIEYKVGRNQDFKEVSLEIDGKKVLNFAQAYGFRNIQNVVRKIKTNIAIKKDATSQYDFVEIMACPSGCINGGGQIKAEGIKENKAILLDSEEKYNENVILRQPIDNQSVQNIYNTWLNGCFSSDSKTNLHTQYHRIEKTTNALNIKW</sequence>